<dbReference type="Proteomes" id="UP001530400">
    <property type="component" value="Unassembled WGS sequence"/>
</dbReference>
<evidence type="ECO:0000256" key="2">
    <source>
        <dbReference type="SAM" id="Phobius"/>
    </source>
</evidence>
<evidence type="ECO:0000313" key="4">
    <source>
        <dbReference type="Proteomes" id="UP001530400"/>
    </source>
</evidence>
<name>A0ABD3QXD7_9STRA</name>
<evidence type="ECO:0000313" key="3">
    <source>
        <dbReference type="EMBL" id="KAL3804957.1"/>
    </source>
</evidence>
<feature type="transmembrane region" description="Helical" evidence="2">
    <location>
        <begin position="15"/>
        <end position="34"/>
    </location>
</feature>
<feature type="transmembrane region" description="Helical" evidence="2">
    <location>
        <begin position="234"/>
        <end position="258"/>
    </location>
</feature>
<feature type="compositionally biased region" description="Polar residues" evidence="1">
    <location>
        <begin position="83"/>
        <end position="122"/>
    </location>
</feature>
<proteinExistence type="predicted"/>
<sequence length="391" mass="44272">MREERRSRHHKSTPLVLRLVLMSTVYPMVVLAKLSRIITSYRITSVKDDLVIRSDGCGLSRIKQNPSLLATVVGDLFRGGDDGSSSTPNHIKQYPNQGNYNDSMSSGTQSSENNFNQGIPPSQMQQQVYQQPYAEDGDFSNGMYHNPDESFYGQRESVEDRLAAWRLQQQQMQESLSPEQAASAVDEQGRFKLFTTVSRVSVSFFFFILMWRTVHHYELADAAFGSSKGVKAAFLRSMVVTPLVVLFLGEMMGAILGLTGGSIGGGGSASHATKKRLKGILNLHKGVELVMLVYNVIRLAVWPSRYVIREVYIGRTISNFFFLMQAQLYTKLSWDDVSKTNIGESYVNYQPDPYDDQFDAWQNTQTQVINDNTMMQRQGERSYDSYERRGY</sequence>
<keyword evidence="4" id="KW-1185">Reference proteome</keyword>
<keyword evidence="2" id="KW-1133">Transmembrane helix</keyword>
<reference evidence="3 4" key="1">
    <citation type="submission" date="2024-10" db="EMBL/GenBank/DDBJ databases">
        <title>Updated reference genomes for cyclostephanoid diatoms.</title>
        <authorList>
            <person name="Roberts W.R."/>
            <person name="Alverson A.J."/>
        </authorList>
    </citation>
    <scope>NUCLEOTIDE SEQUENCE [LARGE SCALE GENOMIC DNA]</scope>
    <source>
        <strain evidence="3 4">AJA010-31</strain>
    </source>
</reference>
<gene>
    <name evidence="3" type="ORF">ACHAWO_005473</name>
</gene>
<keyword evidence="2" id="KW-0472">Membrane</keyword>
<dbReference type="AlphaFoldDB" id="A0ABD3QXD7"/>
<protein>
    <submittedName>
        <fullName evidence="3">Uncharacterized protein</fullName>
    </submittedName>
</protein>
<comment type="caution">
    <text evidence="3">The sequence shown here is derived from an EMBL/GenBank/DDBJ whole genome shotgun (WGS) entry which is preliminary data.</text>
</comment>
<keyword evidence="2" id="KW-0812">Transmembrane</keyword>
<accession>A0ABD3QXD7</accession>
<organism evidence="3 4">
    <name type="scientific">Cyclotella atomus</name>
    <dbReference type="NCBI Taxonomy" id="382360"/>
    <lineage>
        <taxon>Eukaryota</taxon>
        <taxon>Sar</taxon>
        <taxon>Stramenopiles</taxon>
        <taxon>Ochrophyta</taxon>
        <taxon>Bacillariophyta</taxon>
        <taxon>Coscinodiscophyceae</taxon>
        <taxon>Thalassiosirophycidae</taxon>
        <taxon>Stephanodiscales</taxon>
        <taxon>Stephanodiscaceae</taxon>
        <taxon>Cyclotella</taxon>
    </lineage>
</organism>
<feature type="region of interest" description="Disordered" evidence="1">
    <location>
        <begin position="80"/>
        <end position="129"/>
    </location>
</feature>
<evidence type="ECO:0000256" key="1">
    <source>
        <dbReference type="SAM" id="MobiDB-lite"/>
    </source>
</evidence>
<dbReference type="EMBL" id="JALLPJ020000020">
    <property type="protein sequence ID" value="KAL3804957.1"/>
    <property type="molecule type" value="Genomic_DNA"/>
</dbReference>